<dbReference type="Proteomes" id="UP000664056">
    <property type="component" value="Unassembled WGS sequence"/>
</dbReference>
<dbReference type="RefSeq" id="WP_017421550.1">
    <property type="nucleotide sequence ID" value="NZ_CP035783.1"/>
</dbReference>
<dbReference type="PANTHER" id="PTHR46847">
    <property type="entry name" value="D-ALLOSE-BINDING PERIPLASMIC PROTEIN-RELATED"/>
    <property type="match status" value="1"/>
</dbReference>
<dbReference type="OrthoDB" id="9813037at2"/>
<gene>
    <name evidence="6" type="ORF">I7730_05850</name>
    <name evidence="7" type="ORF">J0J18_17625</name>
</gene>
<dbReference type="EMBL" id="JAFKOQ010000014">
    <property type="protein sequence ID" value="MBN8123567.1"/>
    <property type="molecule type" value="Genomic_DNA"/>
</dbReference>
<evidence type="ECO:0000256" key="4">
    <source>
        <dbReference type="ARBA" id="ARBA00022729"/>
    </source>
</evidence>
<reference evidence="6" key="2">
    <citation type="submission" date="2019-01" db="EMBL/GenBank/DDBJ databases">
        <authorList>
            <consortium name="NCBI Pathogen Detection Project"/>
        </authorList>
    </citation>
    <scope>NUCLEOTIDE SEQUENCE</scope>
    <source>
        <strain evidence="6">BCW_3452</strain>
    </source>
</reference>
<comment type="caution">
    <text evidence="6">The sequence shown here is derived from an EMBL/GenBank/DDBJ whole genome shotgun (WGS) entry which is preliminary data.</text>
</comment>
<dbReference type="GO" id="GO:0030246">
    <property type="term" value="F:carbohydrate binding"/>
    <property type="evidence" value="ECO:0007669"/>
    <property type="project" value="UniProtKB-ARBA"/>
</dbReference>
<dbReference type="GeneID" id="93897584"/>
<dbReference type="InterPro" id="IPR028082">
    <property type="entry name" value="Peripla_BP_I"/>
</dbReference>
<protein>
    <recommendedName>
        <fullName evidence="3">Autoinducer 2-binding periplasmic protein LuxP</fullName>
    </recommendedName>
</protein>
<proteinExistence type="inferred from homology"/>
<dbReference type="Gene3D" id="3.40.50.2300">
    <property type="match status" value="2"/>
</dbReference>
<dbReference type="AlphaFoldDB" id="A0A087IAE8"/>
<evidence type="ECO:0000313" key="7">
    <source>
        <dbReference type="EMBL" id="MBN8123567.1"/>
    </source>
</evidence>
<evidence type="ECO:0000259" key="5">
    <source>
        <dbReference type="Pfam" id="PF13407"/>
    </source>
</evidence>
<evidence type="ECO:0000256" key="2">
    <source>
        <dbReference type="ARBA" id="ARBA00007639"/>
    </source>
</evidence>
<evidence type="ECO:0000256" key="3">
    <source>
        <dbReference type="ARBA" id="ARBA00022181"/>
    </source>
</evidence>
<dbReference type="Proteomes" id="UP000863257">
    <property type="component" value="Unassembled WGS sequence"/>
</dbReference>
<dbReference type="InterPro" id="IPR025997">
    <property type="entry name" value="SBP_2_dom"/>
</dbReference>
<organism evidence="6">
    <name type="scientific">Vibrio vulnificus</name>
    <dbReference type="NCBI Taxonomy" id="672"/>
    <lineage>
        <taxon>Bacteria</taxon>
        <taxon>Pseudomonadati</taxon>
        <taxon>Pseudomonadota</taxon>
        <taxon>Gammaproteobacteria</taxon>
        <taxon>Vibrionales</taxon>
        <taxon>Vibrionaceae</taxon>
        <taxon>Vibrio</taxon>
    </lineage>
</organism>
<dbReference type="Pfam" id="PF13407">
    <property type="entry name" value="Peripla_BP_4"/>
    <property type="match status" value="1"/>
</dbReference>
<comment type="similarity">
    <text evidence="2">Belongs to the bacterial solute-binding protein 2 family.</text>
</comment>
<evidence type="ECO:0000313" key="6">
    <source>
        <dbReference type="EMBL" id="HAS8539305.1"/>
    </source>
</evidence>
<reference evidence="6" key="1">
    <citation type="journal article" date="2018" name="Genome Biol.">
        <title>SKESA: strategic k-mer extension for scrupulous assemblies.</title>
        <authorList>
            <person name="Souvorov A."/>
            <person name="Agarwala R."/>
            <person name="Lipman D.J."/>
        </authorList>
    </citation>
    <scope>NUCLEOTIDE SEQUENCE</scope>
    <source>
        <strain evidence="6">BCW_3452</strain>
    </source>
</reference>
<dbReference type="GO" id="GO:0055085">
    <property type="term" value="P:transmembrane transport"/>
    <property type="evidence" value="ECO:0007669"/>
    <property type="project" value="UniProtKB-ARBA"/>
</dbReference>
<keyword evidence="4" id="KW-0732">Signal</keyword>
<dbReference type="PANTHER" id="PTHR46847:SF1">
    <property type="entry name" value="D-ALLOSE-BINDING PERIPLASMIC PROTEIN-RELATED"/>
    <property type="match status" value="1"/>
</dbReference>
<dbReference type="SUPFAM" id="SSF53822">
    <property type="entry name" value="Periplasmic binding protein-like I"/>
    <property type="match status" value="1"/>
</dbReference>
<accession>A0A087IAE8</accession>
<dbReference type="EMBL" id="DACRBY010000005">
    <property type="protein sequence ID" value="HAS8539305.1"/>
    <property type="molecule type" value="Genomic_DNA"/>
</dbReference>
<feature type="domain" description="Periplasmic binding protein" evidence="5">
    <location>
        <begin position="24"/>
        <end position="280"/>
    </location>
</feature>
<name>A0A087IAE8_VIBVL</name>
<comment type="subcellular location">
    <subcellularLocation>
        <location evidence="1">Cell envelope</location>
    </subcellularLocation>
</comment>
<evidence type="ECO:0000256" key="1">
    <source>
        <dbReference type="ARBA" id="ARBA00004196"/>
    </source>
</evidence>
<sequence length="318" mass="35372">MDMRHLAFCVVLFFSPWLSASQQIVYMVSDLRIPFWQIMWGGIENEAKQLGYEAVVLSAENDAKTELENIIKAIALKPNGIILSPTNSSAAVTILKMAEQANIPVVISDIGTEGGTFVSYIESDNFSGAFQLAQILASAMKEKGWQNGEVGVVAIPQKRKNGIERTEGFIEAAKQQGMRIAAIKQQKDFSYQETFIFTQTMLREHRKIRAIWLQGSDRYQAALDAIDSLGQRDKVLLICFDAEPEFIDMIRSQQLVGSGMQQPFLMGERAMNSLHQFLLGHTVAKEQQLEVLAVSSQNLDSLLSTIQRNVLGHEGGSQ</sequence>
<dbReference type="GO" id="GO:0030313">
    <property type="term" value="C:cell envelope"/>
    <property type="evidence" value="ECO:0007669"/>
    <property type="project" value="UniProtKB-SubCell"/>
</dbReference>
<reference evidence="7" key="3">
    <citation type="submission" date="2021-03" db="EMBL/GenBank/DDBJ databases">
        <title>Study of the foodborne Vibrio vulnificus isolates from China.</title>
        <authorList>
            <person name="Zheng Z."/>
            <person name="Ye L."/>
        </authorList>
    </citation>
    <scope>NUCLEOTIDE SEQUENCE</scope>
    <source>
        <strain evidence="7">Vv1582</strain>
    </source>
</reference>